<evidence type="ECO:0000256" key="2">
    <source>
        <dbReference type="ARBA" id="ARBA00009677"/>
    </source>
</evidence>
<dbReference type="NCBIfam" id="TIGR03506">
    <property type="entry name" value="FlgEFG_subfam"/>
    <property type="match status" value="1"/>
</dbReference>
<dbReference type="GO" id="GO:0009425">
    <property type="term" value="C:bacterial-type flagellum basal body"/>
    <property type="evidence" value="ECO:0007669"/>
    <property type="project" value="UniProtKB-SubCell"/>
</dbReference>
<feature type="domain" description="Flagellar basal body rod protein N-terminal" evidence="6">
    <location>
        <begin position="6"/>
        <end position="33"/>
    </location>
</feature>
<evidence type="ECO:0000259" key="8">
    <source>
        <dbReference type="Pfam" id="PF07559"/>
    </source>
</evidence>
<dbReference type="Pfam" id="PF07559">
    <property type="entry name" value="FlgE_D2"/>
    <property type="match status" value="1"/>
</dbReference>
<dbReference type="AlphaFoldDB" id="A0A011PX66"/>
<feature type="domain" description="Flagellar basal-body/hook protein C-terminal" evidence="7">
    <location>
        <begin position="373"/>
        <end position="418"/>
    </location>
</feature>
<sequence length="419" mass="43222">MSFQQGLSGLNAASSSLDVIGNNISNASTVGFKSGSANFSDIYAASLGIVSGAKIGIGVGVGAVQQQFTQGNLTTTNNPLDLALNGGGFFRLSDEGAISYTRNGQFHIDNGGYIINDQRARLTGYPVAANGTITPSNPVELQISAGQIAPLASSDPLAGEMRAVLNLDSRGSVPAVTPFDFSDPETYNYSTALTVFDTLGVVHNLTTFYVLNGTAAPGEWTVHATLDGANPQVVSGSNPGGNLVFNTSGALDPASALRTLPTWNLTTGAATPWSPGVMDFTGTTQYGSGSNVDRLTQGGFTSGSLVGVGVNADGIVQGRYSNGQTRNMGQVVLATFADPNGLLSLGNNQWSLTSLSGPELIGAPASGSRGVIQSAAVEDSNVDLTKALVDMITAQRNYQANAQTIKTQDQIMQTLVNLR</sequence>
<dbReference type="InterPro" id="IPR011491">
    <property type="entry name" value="FlgE_D2"/>
</dbReference>
<dbReference type="InterPro" id="IPR010930">
    <property type="entry name" value="Flg_bb/hook_C_dom"/>
</dbReference>
<gene>
    <name evidence="10" type="primary">flgE</name>
    <name evidence="10" type="ORF">AW10_01183</name>
</gene>
<dbReference type="InterPro" id="IPR037925">
    <property type="entry name" value="FlgE/F/G-like"/>
</dbReference>
<evidence type="ECO:0000313" key="11">
    <source>
        <dbReference type="Proteomes" id="UP000021816"/>
    </source>
</evidence>
<dbReference type="STRING" id="1454003.AW10_01183"/>
<evidence type="ECO:0000256" key="3">
    <source>
        <dbReference type="ARBA" id="ARBA00019015"/>
    </source>
</evidence>
<dbReference type="InterPro" id="IPR053967">
    <property type="entry name" value="LlgE_F_G-like_D1"/>
</dbReference>
<dbReference type="InterPro" id="IPR019776">
    <property type="entry name" value="Flagellar_basal_body_rod_CS"/>
</dbReference>
<keyword evidence="10" id="KW-0969">Cilium</keyword>
<dbReference type="GO" id="GO:0005829">
    <property type="term" value="C:cytosol"/>
    <property type="evidence" value="ECO:0007669"/>
    <property type="project" value="TreeGrafter"/>
</dbReference>
<evidence type="ECO:0000259" key="7">
    <source>
        <dbReference type="Pfam" id="PF06429"/>
    </source>
</evidence>
<organism evidence="10 11">
    <name type="scientific">Candidatus Accumulibacter appositus</name>
    <dbReference type="NCBI Taxonomy" id="1454003"/>
    <lineage>
        <taxon>Bacteria</taxon>
        <taxon>Pseudomonadati</taxon>
        <taxon>Pseudomonadota</taxon>
        <taxon>Betaproteobacteria</taxon>
        <taxon>Candidatus Accumulibacter</taxon>
    </lineage>
</organism>
<dbReference type="PANTHER" id="PTHR30435">
    <property type="entry name" value="FLAGELLAR PROTEIN"/>
    <property type="match status" value="1"/>
</dbReference>
<reference evidence="10 11" key="1">
    <citation type="submission" date="2014-02" db="EMBL/GenBank/DDBJ databases">
        <title>Expanding our view of genomic diversity in Candidatus Accumulibacter clades.</title>
        <authorList>
            <person name="Skennerton C.T."/>
            <person name="Barr J.J."/>
            <person name="Slater F.R."/>
            <person name="Bond P.L."/>
            <person name="Tyson G.W."/>
        </authorList>
    </citation>
    <scope>NUCLEOTIDE SEQUENCE [LARGE SCALE GENOMIC DNA]</scope>
    <source>
        <strain evidence="11">BA-92</strain>
    </source>
</reference>
<evidence type="ECO:0000259" key="6">
    <source>
        <dbReference type="Pfam" id="PF00460"/>
    </source>
</evidence>
<dbReference type="EMBL" id="JEMX01000022">
    <property type="protein sequence ID" value="EXI81450.1"/>
    <property type="molecule type" value="Genomic_DNA"/>
</dbReference>
<keyword evidence="4 5" id="KW-0975">Bacterial flagellum</keyword>
<dbReference type="PATRIC" id="fig|1454003.3.peg.1215"/>
<dbReference type="InterPro" id="IPR037058">
    <property type="entry name" value="Falgellar_hook_FlgE_sf"/>
</dbReference>
<dbReference type="GO" id="GO:0009424">
    <property type="term" value="C:bacterial-type flagellum hook"/>
    <property type="evidence" value="ECO:0007669"/>
    <property type="project" value="TreeGrafter"/>
</dbReference>
<dbReference type="PANTHER" id="PTHR30435:SF1">
    <property type="entry name" value="FLAGELLAR HOOK PROTEIN FLGE"/>
    <property type="match status" value="1"/>
</dbReference>
<comment type="subcellular location">
    <subcellularLocation>
        <location evidence="1 5">Bacterial flagellum basal body</location>
    </subcellularLocation>
</comment>
<dbReference type="Proteomes" id="UP000021816">
    <property type="component" value="Unassembled WGS sequence"/>
</dbReference>
<dbReference type="GO" id="GO:0071978">
    <property type="term" value="P:bacterial-type flagellum-dependent swarming motility"/>
    <property type="evidence" value="ECO:0007669"/>
    <property type="project" value="TreeGrafter"/>
</dbReference>
<dbReference type="Pfam" id="PF22692">
    <property type="entry name" value="LlgE_F_G_D1"/>
    <property type="match status" value="1"/>
</dbReference>
<feature type="domain" description="Flagellar hook protein FlgE D2" evidence="8">
    <location>
        <begin position="166"/>
        <end position="300"/>
    </location>
</feature>
<evidence type="ECO:0000259" key="9">
    <source>
        <dbReference type="Pfam" id="PF22692"/>
    </source>
</evidence>
<keyword evidence="10" id="KW-0282">Flagellum</keyword>
<comment type="function">
    <text evidence="5">A flexible structure which links the flagellar filament to the drive apparatus in the basal body.</text>
</comment>
<keyword evidence="10" id="KW-0966">Cell projection</keyword>
<evidence type="ECO:0000256" key="4">
    <source>
        <dbReference type="ARBA" id="ARBA00023143"/>
    </source>
</evidence>
<evidence type="ECO:0000256" key="5">
    <source>
        <dbReference type="RuleBase" id="RU362116"/>
    </source>
</evidence>
<name>A0A011PX66_9PROT</name>
<dbReference type="Pfam" id="PF00460">
    <property type="entry name" value="Flg_bb_rod"/>
    <property type="match status" value="1"/>
</dbReference>
<evidence type="ECO:0000256" key="1">
    <source>
        <dbReference type="ARBA" id="ARBA00004117"/>
    </source>
</evidence>
<dbReference type="NCBIfam" id="NF004238">
    <property type="entry name" value="PRK05682.1-1"/>
    <property type="match status" value="1"/>
</dbReference>
<proteinExistence type="inferred from homology"/>
<evidence type="ECO:0000313" key="10">
    <source>
        <dbReference type="EMBL" id="EXI81450.1"/>
    </source>
</evidence>
<dbReference type="SUPFAM" id="SSF117143">
    <property type="entry name" value="Flagellar hook protein flgE"/>
    <property type="match status" value="1"/>
</dbReference>
<dbReference type="InterPro" id="IPR020013">
    <property type="entry name" value="Flagellar_FlgE/F/G"/>
</dbReference>
<dbReference type="Gene3D" id="2.60.98.20">
    <property type="entry name" value="Flagellar hook protein FlgE"/>
    <property type="match status" value="1"/>
</dbReference>
<dbReference type="PROSITE" id="PS00588">
    <property type="entry name" value="FLAGELLA_BB_ROD"/>
    <property type="match status" value="1"/>
</dbReference>
<comment type="caution">
    <text evidence="10">The sequence shown here is derived from an EMBL/GenBank/DDBJ whole genome shotgun (WGS) entry which is preliminary data.</text>
</comment>
<accession>A0A011PX66</accession>
<feature type="domain" description="Flagellar hook protein FlgE/F/G-like D1" evidence="9">
    <location>
        <begin position="83"/>
        <end position="144"/>
    </location>
</feature>
<comment type="similarity">
    <text evidence="2 5">Belongs to the flagella basal body rod proteins family.</text>
</comment>
<dbReference type="Pfam" id="PF06429">
    <property type="entry name" value="Flg_bbr_C"/>
    <property type="match status" value="1"/>
</dbReference>
<dbReference type="InterPro" id="IPR001444">
    <property type="entry name" value="Flag_bb_rod_N"/>
</dbReference>
<protein>
    <recommendedName>
        <fullName evidence="3 5">Flagellar hook protein FlgE</fullName>
    </recommendedName>
</protein>